<keyword evidence="2" id="KW-0472">Membrane</keyword>
<evidence type="ECO:0000313" key="3">
    <source>
        <dbReference type="EMBL" id="OCL07899.1"/>
    </source>
</evidence>
<accession>A0A8E2EZX0</accession>
<feature type="region of interest" description="Disordered" evidence="1">
    <location>
        <begin position="31"/>
        <end position="73"/>
    </location>
</feature>
<organism evidence="3 4">
    <name type="scientific">Glonium stellatum</name>
    <dbReference type="NCBI Taxonomy" id="574774"/>
    <lineage>
        <taxon>Eukaryota</taxon>
        <taxon>Fungi</taxon>
        <taxon>Dikarya</taxon>
        <taxon>Ascomycota</taxon>
        <taxon>Pezizomycotina</taxon>
        <taxon>Dothideomycetes</taxon>
        <taxon>Pleosporomycetidae</taxon>
        <taxon>Gloniales</taxon>
        <taxon>Gloniaceae</taxon>
        <taxon>Glonium</taxon>
    </lineage>
</organism>
<protein>
    <submittedName>
        <fullName evidence="3">Uncharacterized protein</fullName>
    </submittedName>
</protein>
<dbReference type="AlphaFoldDB" id="A0A8E2EZX0"/>
<keyword evidence="4" id="KW-1185">Reference proteome</keyword>
<dbReference type="Proteomes" id="UP000250140">
    <property type="component" value="Unassembled WGS sequence"/>
</dbReference>
<sequence length="122" mass="13300">MAKIISILNLARRPGSNGHMARAGCLARAASPSHGEIGHNFPKRDTFPKSPTPPFGQKKLPIRKQVDPERLAAETSGAPPFDVVFVSTRSYSIRLLLLLLLLLLPPLLLLLLMMLPPLLPPP</sequence>
<name>A0A8E2EZX0_9PEZI</name>
<proteinExistence type="predicted"/>
<gene>
    <name evidence="3" type="ORF">AOQ84DRAFT_222453</name>
</gene>
<keyword evidence="2" id="KW-0812">Transmembrane</keyword>
<dbReference type="EMBL" id="KV749765">
    <property type="protein sequence ID" value="OCL07899.1"/>
    <property type="molecule type" value="Genomic_DNA"/>
</dbReference>
<keyword evidence="2" id="KW-1133">Transmembrane helix</keyword>
<feature type="transmembrane region" description="Helical" evidence="2">
    <location>
        <begin position="95"/>
        <end position="115"/>
    </location>
</feature>
<reference evidence="3 4" key="1">
    <citation type="journal article" date="2016" name="Nat. Commun.">
        <title>Ectomycorrhizal ecology is imprinted in the genome of the dominant symbiotic fungus Cenococcum geophilum.</title>
        <authorList>
            <consortium name="DOE Joint Genome Institute"/>
            <person name="Peter M."/>
            <person name="Kohler A."/>
            <person name="Ohm R.A."/>
            <person name="Kuo A."/>
            <person name="Krutzmann J."/>
            <person name="Morin E."/>
            <person name="Arend M."/>
            <person name="Barry K.W."/>
            <person name="Binder M."/>
            <person name="Choi C."/>
            <person name="Clum A."/>
            <person name="Copeland A."/>
            <person name="Grisel N."/>
            <person name="Haridas S."/>
            <person name="Kipfer T."/>
            <person name="LaButti K."/>
            <person name="Lindquist E."/>
            <person name="Lipzen A."/>
            <person name="Maire R."/>
            <person name="Meier B."/>
            <person name="Mihaltcheva S."/>
            <person name="Molinier V."/>
            <person name="Murat C."/>
            <person name="Poggeler S."/>
            <person name="Quandt C.A."/>
            <person name="Sperisen C."/>
            <person name="Tritt A."/>
            <person name="Tisserant E."/>
            <person name="Crous P.W."/>
            <person name="Henrissat B."/>
            <person name="Nehls U."/>
            <person name="Egli S."/>
            <person name="Spatafora J.W."/>
            <person name="Grigoriev I.V."/>
            <person name="Martin F.M."/>
        </authorList>
    </citation>
    <scope>NUCLEOTIDE SEQUENCE [LARGE SCALE GENOMIC DNA]</scope>
    <source>
        <strain evidence="3 4">CBS 207.34</strain>
    </source>
</reference>
<evidence type="ECO:0000256" key="1">
    <source>
        <dbReference type="SAM" id="MobiDB-lite"/>
    </source>
</evidence>
<evidence type="ECO:0000313" key="4">
    <source>
        <dbReference type="Proteomes" id="UP000250140"/>
    </source>
</evidence>
<evidence type="ECO:0000256" key="2">
    <source>
        <dbReference type="SAM" id="Phobius"/>
    </source>
</evidence>